<evidence type="ECO:0000313" key="1">
    <source>
        <dbReference type="EMBL" id="KAL1247011.1"/>
    </source>
</evidence>
<organism evidence="1 2">
    <name type="scientific">Cirrhinus molitorella</name>
    <name type="common">mud carp</name>
    <dbReference type="NCBI Taxonomy" id="172907"/>
    <lineage>
        <taxon>Eukaryota</taxon>
        <taxon>Metazoa</taxon>
        <taxon>Chordata</taxon>
        <taxon>Craniata</taxon>
        <taxon>Vertebrata</taxon>
        <taxon>Euteleostomi</taxon>
        <taxon>Actinopterygii</taxon>
        <taxon>Neopterygii</taxon>
        <taxon>Teleostei</taxon>
        <taxon>Ostariophysi</taxon>
        <taxon>Cypriniformes</taxon>
        <taxon>Cyprinidae</taxon>
        <taxon>Labeoninae</taxon>
        <taxon>Labeonini</taxon>
        <taxon>Cirrhinus</taxon>
    </lineage>
</organism>
<reference evidence="1 2" key="1">
    <citation type="submission" date="2023-09" db="EMBL/GenBank/DDBJ databases">
        <authorList>
            <person name="Wang M."/>
        </authorList>
    </citation>
    <scope>NUCLEOTIDE SEQUENCE [LARGE SCALE GENOMIC DNA]</scope>
    <source>
        <strain evidence="1">GT-2023</strain>
        <tissue evidence="1">Liver</tissue>
    </source>
</reference>
<accession>A0ABR3L268</accession>
<keyword evidence="2" id="KW-1185">Reference proteome</keyword>
<dbReference type="Proteomes" id="UP001558613">
    <property type="component" value="Unassembled WGS sequence"/>
</dbReference>
<name>A0ABR3L268_9TELE</name>
<protein>
    <submittedName>
        <fullName evidence="1">Uncharacterized protein</fullName>
    </submittedName>
</protein>
<dbReference type="EMBL" id="JAYMGO010000029">
    <property type="protein sequence ID" value="KAL1247011.1"/>
    <property type="molecule type" value="Genomic_DNA"/>
</dbReference>
<evidence type="ECO:0000313" key="2">
    <source>
        <dbReference type="Proteomes" id="UP001558613"/>
    </source>
</evidence>
<comment type="caution">
    <text evidence="1">The sequence shown here is derived from an EMBL/GenBank/DDBJ whole genome shotgun (WGS) entry which is preliminary data.</text>
</comment>
<gene>
    <name evidence="1" type="ORF">QQF64_034497</name>
</gene>
<sequence length="205" mass="23279">MCNEMHQQEQRQCNSPVGFNKKVEPVFCSPAELTELQQPMQFDATHPSIWTCTRSSLFEIPIRAALYTPFHPPIIESIDALGKLRPMAKWFRDHLYFGSRKAPPQPPKPDYTESEILRAYRAQKELDFEDPYEPSENRVVNGSGSVETFPAFGAVLSNGVEVKIVSPKHRLIKVESQEFGRSKVPLNIVTFEEPQAPVSSCFLNI</sequence>
<proteinExistence type="predicted"/>